<evidence type="ECO:0000313" key="5">
    <source>
        <dbReference type="EMBL" id="KPV73979.1"/>
    </source>
</evidence>
<dbReference type="OrthoDB" id="38531at2759"/>
<feature type="domain" description="Glycosyltransferase 2-like" evidence="3">
    <location>
        <begin position="486"/>
        <end position="696"/>
    </location>
</feature>
<sequence length="866" mass="96810">MVDIGSQPRSLASRLFGRKPAPPVVEDDAKFDEKADDIDMLPELVNGLQAEVSYKFMAEHTYQMCLEKRWIKLSTENVDSVGIRLGKRRYITFPEDQRDAAFGEALNGLNCEIAVTYSADVVRVIVGALHPDLDSFSLDSVTQIQVVDDMSNLARARVAQHACFIRNERRLVIWADKVSELKDTVADLEAKLVDYVFNCTLRRGRPSRSTTQSSLTTLSTPRDPFQSSPSLTGITEEAFAEGEKGESLEDGIIPHDDRTLPLFHSAYTGLAVALNLTFCALLIRVGLYEYLLNGKNDYLRLCIIAAVPFLFFVILFFSENVLGIILQLVAPIGQMGRNSLHYSAVAPPRRYVGQLPHMTIMMPVYKESLDEVLAPTIESVSQAIRTYELQGGTASIIVCEDGMQLVDADEENRAGRFKKSSNLNVTHALSLRIEHLMDERRPTDVDSLAAWSLADEDRLYESAFAEALKEKDDIIWGNGNIRIGELILMIDSDTRVPRDCLLDAACEMQASPEVGVLQHCSGTFLAGAGFFENYISFFTTSVNYSITWAVANGSSSPFMGHNAFLRWSALQHQAQANPEGKIWSEEHVSEDFVMTLNLVRAGYITRWATYSKLGFEEGVSLSCDDELNRWQKYAFGCSEMVFQPFRYWFTRGPISKLFTSFLRGKSPLPCKLSSISYIASYWALAVACPMVLAFYFLEGEFIWDMSGAFRPAFSTLVSIIVVFAGGSTCATAVSRYRSQNATLRTALWQGFSNAPAAVLFFTGLSFHVMTALLAHVTSYNMVWSATKKDLEMPTIQEELPVVFKRHWLTFLLGFSVVAGAVIMTTSLIPLTWQIPEFTIIFPLLWLCGGHILYPLLLNPAIMLFRF</sequence>
<dbReference type="InterPro" id="IPR001173">
    <property type="entry name" value="Glyco_trans_2-like"/>
</dbReference>
<dbReference type="InterPro" id="IPR057688">
    <property type="entry name" value="DUF7928"/>
</dbReference>
<dbReference type="Gene3D" id="3.90.550.10">
    <property type="entry name" value="Spore Coat Polysaccharide Biosynthesis Protein SpsA, Chain A"/>
    <property type="match status" value="1"/>
</dbReference>
<feature type="transmembrane region" description="Helical" evidence="2">
    <location>
        <begin position="298"/>
        <end position="317"/>
    </location>
</feature>
<dbReference type="EMBL" id="KQ474081">
    <property type="protein sequence ID" value="KPV73979.1"/>
    <property type="molecule type" value="Genomic_DNA"/>
</dbReference>
<evidence type="ECO:0000313" key="6">
    <source>
        <dbReference type="Proteomes" id="UP000053890"/>
    </source>
</evidence>
<dbReference type="OMA" id="LIAVWPM"/>
<feature type="transmembrane region" description="Helical" evidence="2">
    <location>
        <begin position="709"/>
        <end position="733"/>
    </location>
</feature>
<keyword evidence="2" id="KW-0812">Transmembrane</keyword>
<feature type="compositionally biased region" description="Low complexity" evidence="1">
    <location>
        <begin position="207"/>
        <end position="222"/>
    </location>
</feature>
<dbReference type="Pfam" id="PF25550">
    <property type="entry name" value="DUF7928"/>
    <property type="match status" value="1"/>
</dbReference>
<feature type="transmembrane region" description="Helical" evidence="2">
    <location>
        <begin position="837"/>
        <end position="856"/>
    </location>
</feature>
<feature type="region of interest" description="Disordered" evidence="1">
    <location>
        <begin position="205"/>
        <end position="230"/>
    </location>
</feature>
<feature type="transmembrane region" description="Helical" evidence="2">
    <location>
        <begin position="675"/>
        <end position="697"/>
    </location>
</feature>
<dbReference type="SUPFAM" id="SSF53448">
    <property type="entry name" value="Nucleotide-diphospho-sugar transferases"/>
    <property type="match status" value="1"/>
</dbReference>
<dbReference type="RefSeq" id="XP_018270028.1">
    <property type="nucleotide sequence ID" value="XM_018414573.1"/>
</dbReference>
<accession>A0A0P9GKR1</accession>
<protein>
    <submittedName>
        <fullName evidence="5">Uncharacterized protein</fullName>
    </submittedName>
</protein>
<dbReference type="PANTHER" id="PTHR35408:SF3">
    <property type="entry name" value="GLYCOSYLTRANSFERASE 2-LIKE DOMAIN-CONTAINING PROTEIN"/>
    <property type="match status" value="1"/>
</dbReference>
<feature type="transmembrane region" description="Helical" evidence="2">
    <location>
        <begin position="266"/>
        <end position="286"/>
    </location>
</feature>
<feature type="domain" description="DUF7928" evidence="4">
    <location>
        <begin position="53"/>
        <end position="198"/>
    </location>
</feature>
<dbReference type="Pfam" id="PF13632">
    <property type="entry name" value="Glyco_trans_2_3"/>
    <property type="match status" value="1"/>
</dbReference>
<proteinExistence type="predicted"/>
<reference evidence="5 6" key="1">
    <citation type="journal article" date="2015" name="Front. Microbiol.">
        <title>Genome sequence of the plant growth promoting endophytic yeast Rhodotorula graminis WP1.</title>
        <authorList>
            <person name="Firrincieli A."/>
            <person name="Otillar R."/>
            <person name="Salamov A."/>
            <person name="Schmutz J."/>
            <person name="Khan Z."/>
            <person name="Redman R.S."/>
            <person name="Fleck N.D."/>
            <person name="Lindquist E."/>
            <person name="Grigoriev I.V."/>
            <person name="Doty S.L."/>
        </authorList>
    </citation>
    <scope>NUCLEOTIDE SEQUENCE [LARGE SCALE GENOMIC DNA]</scope>
    <source>
        <strain evidence="5 6">WP1</strain>
    </source>
</reference>
<name>A0A0P9GKR1_RHOGW</name>
<keyword evidence="2" id="KW-1133">Transmembrane helix</keyword>
<feature type="transmembrane region" description="Helical" evidence="2">
    <location>
        <begin position="754"/>
        <end position="774"/>
    </location>
</feature>
<keyword evidence="6" id="KW-1185">Reference proteome</keyword>
<dbReference type="STRING" id="578459.A0A0P9GKR1"/>
<feature type="transmembrane region" description="Helical" evidence="2">
    <location>
        <begin position="807"/>
        <end position="830"/>
    </location>
</feature>
<dbReference type="PANTHER" id="PTHR35408">
    <property type="entry name" value="CHROMOSOME 15, WHOLE GENOME SHOTGUN SEQUENCE"/>
    <property type="match status" value="1"/>
</dbReference>
<gene>
    <name evidence="5" type="ORF">RHOBADRAFT_45272</name>
</gene>
<evidence type="ECO:0000256" key="2">
    <source>
        <dbReference type="SAM" id="Phobius"/>
    </source>
</evidence>
<keyword evidence="2" id="KW-0472">Membrane</keyword>
<dbReference type="AlphaFoldDB" id="A0A0P9GKR1"/>
<evidence type="ECO:0000259" key="3">
    <source>
        <dbReference type="Pfam" id="PF13632"/>
    </source>
</evidence>
<dbReference type="GeneID" id="28975021"/>
<evidence type="ECO:0000256" key="1">
    <source>
        <dbReference type="SAM" id="MobiDB-lite"/>
    </source>
</evidence>
<organism evidence="5 6">
    <name type="scientific">Rhodotorula graminis (strain WP1)</name>
    <dbReference type="NCBI Taxonomy" id="578459"/>
    <lineage>
        <taxon>Eukaryota</taxon>
        <taxon>Fungi</taxon>
        <taxon>Dikarya</taxon>
        <taxon>Basidiomycota</taxon>
        <taxon>Pucciniomycotina</taxon>
        <taxon>Microbotryomycetes</taxon>
        <taxon>Sporidiobolales</taxon>
        <taxon>Sporidiobolaceae</taxon>
        <taxon>Rhodotorula</taxon>
    </lineage>
</organism>
<dbReference type="InterPro" id="IPR029044">
    <property type="entry name" value="Nucleotide-diphossugar_trans"/>
</dbReference>
<dbReference type="Proteomes" id="UP000053890">
    <property type="component" value="Unassembled WGS sequence"/>
</dbReference>
<evidence type="ECO:0000259" key="4">
    <source>
        <dbReference type="Pfam" id="PF25550"/>
    </source>
</evidence>